<keyword evidence="13" id="KW-0413">Isomerase</keyword>
<evidence type="ECO:0000256" key="6">
    <source>
        <dbReference type="ARBA" id="ARBA00012228"/>
    </source>
</evidence>
<keyword evidence="10" id="KW-0521">NADP</keyword>
<feature type="non-terminal residue" evidence="20">
    <location>
        <position position="259"/>
    </location>
</feature>
<evidence type="ECO:0000256" key="9">
    <source>
        <dbReference type="ARBA" id="ARBA00022741"/>
    </source>
</evidence>
<feature type="domain" description="YjeF N-terminal" evidence="19">
    <location>
        <begin position="9"/>
        <end position="213"/>
    </location>
</feature>
<evidence type="ECO:0000256" key="13">
    <source>
        <dbReference type="ARBA" id="ARBA00023235"/>
    </source>
</evidence>
<dbReference type="Gene3D" id="3.40.50.10260">
    <property type="entry name" value="YjeF N-terminal domain"/>
    <property type="match status" value="1"/>
</dbReference>
<comment type="catalytic activity">
    <reaction evidence="2">
        <text>(6R)-NADPHX = (6S)-NADPHX</text>
        <dbReference type="Rhea" id="RHEA:32227"/>
        <dbReference type="ChEBI" id="CHEBI:64076"/>
        <dbReference type="ChEBI" id="CHEBI:64077"/>
        <dbReference type="EC" id="5.1.99.6"/>
    </reaction>
</comment>
<evidence type="ECO:0000256" key="1">
    <source>
        <dbReference type="ARBA" id="ARBA00000013"/>
    </source>
</evidence>
<dbReference type="GO" id="GO:0052856">
    <property type="term" value="F:NAD(P)HX epimerase activity"/>
    <property type="evidence" value="ECO:0007669"/>
    <property type="project" value="UniProtKB-EC"/>
</dbReference>
<sequence length="259" mass="29210">VIILNSSIIKEWDIFTIKNKPIASLDLMEKAGDSCTNKIIKERKEKESFHVIANKGNNGGDGLVIARNLIDNNYKVRVSVLEFSDNESSDFLNNLNRLPNIFITRIFTPSDLIIKKKEIIIDAIFGYGLNRIVTGKFAKLIHNINQSDSKIISIDMPSGLFNEDNRKNDGAIIKARETYTSECMKLSLLLPSYSKYYGIVKIIDINLEKGFLTNLDIQKEILDKSNLPKLIEREKFSHKGDYGHGLIIGGSKQMKGAMI</sequence>
<dbReference type="NCBIfam" id="TIGR00197">
    <property type="entry name" value="yjeF_nterm"/>
    <property type="match status" value="1"/>
</dbReference>
<dbReference type="GO" id="GO:0000166">
    <property type="term" value="F:nucleotide binding"/>
    <property type="evidence" value="ECO:0007669"/>
    <property type="project" value="UniProtKB-KW"/>
</dbReference>
<dbReference type="PROSITE" id="PS51385">
    <property type="entry name" value="YJEF_N"/>
    <property type="match status" value="1"/>
</dbReference>
<dbReference type="EMBL" id="UINC01133371">
    <property type="protein sequence ID" value="SVD16263.1"/>
    <property type="molecule type" value="Genomic_DNA"/>
</dbReference>
<dbReference type="InterPro" id="IPR004443">
    <property type="entry name" value="YjeF_N_dom"/>
</dbReference>
<keyword evidence="11" id="KW-0630">Potassium</keyword>
<keyword evidence="9" id="KW-0547">Nucleotide-binding</keyword>
<dbReference type="GO" id="GO:0052855">
    <property type="term" value="F:ADP-dependent NAD(P)H-hydrate dehydratase activity"/>
    <property type="evidence" value="ECO:0007669"/>
    <property type="project" value="UniProtKB-EC"/>
</dbReference>
<dbReference type="AlphaFoldDB" id="A0A382T2R6"/>
<dbReference type="GO" id="GO:0046872">
    <property type="term" value="F:metal ion binding"/>
    <property type="evidence" value="ECO:0007669"/>
    <property type="project" value="UniProtKB-KW"/>
</dbReference>
<evidence type="ECO:0000256" key="17">
    <source>
        <dbReference type="ARBA" id="ARBA00049209"/>
    </source>
</evidence>
<dbReference type="Gene3D" id="3.40.1190.20">
    <property type="match status" value="1"/>
</dbReference>
<comment type="function">
    <text evidence="14">Bifunctional enzyme that catalyzes the epimerization of the S- and R-forms of NAD(P)HX and the dehydration of the S-form of NAD(P)HX at the expense of ADP, which is converted to AMP. This allows the repair of both epimers of NAD(P)HX, a damaged form of NAD(P)H that is a result of enzymatic or heat-dependent hydration.</text>
</comment>
<feature type="non-terminal residue" evidence="20">
    <location>
        <position position="1"/>
    </location>
</feature>
<evidence type="ECO:0000256" key="15">
    <source>
        <dbReference type="ARBA" id="ARBA00032624"/>
    </source>
</evidence>
<organism evidence="20">
    <name type="scientific">marine metagenome</name>
    <dbReference type="NCBI Taxonomy" id="408172"/>
    <lineage>
        <taxon>unclassified sequences</taxon>
        <taxon>metagenomes</taxon>
        <taxon>ecological metagenomes</taxon>
    </lineage>
</organism>
<evidence type="ECO:0000256" key="16">
    <source>
        <dbReference type="ARBA" id="ARBA00048238"/>
    </source>
</evidence>
<dbReference type="Pfam" id="PF03853">
    <property type="entry name" value="YjeF_N"/>
    <property type="match status" value="1"/>
</dbReference>
<dbReference type="PROSITE" id="PS51383">
    <property type="entry name" value="YJEF_C_3"/>
    <property type="match status" value="1"/>
</dbReference>
<evidence type="ECO:0000259" key="18">
    <source>
        <dbReference type="PROSITE" id="PS51383"/>
    </source>
</evidence>
<dbReference type="PANTHER" id="PTHR13232">
    <property type="entry name" value="NAD(P)H-HYDRATE EPIMERASE"/>
    <property type="match status" value="1"/>
</dbReference>
<feature type="domain" description="YjeF C-terminal" evidence="18">
    <location>
        <begin position="222"/>
        <end position="259"/>
    </location>
</feature>
<comment type="catalytic activity">
    <reaction evidence="1">
        <text>(6R)-NADHX = (6S)-NADHX</text>
        <dbReference type="Rhea" id="RHEA:32215"/>
        <dbReference type="ChEBI" id="CHEBI:64074"/>
        <dbReference type="ChEBI" id="CHEBI:64075"/>
        <dbReference type="EC" id="5.1.99.6"/>
    </reaction>
</comment>
<dbReference type="EC" id="4.2.1.136" evidence="7"/>
<dbReference type="InterPro" id="IPR036652">
    <property type="entry name" value="YjeF_N_dom_sf"/>
</dbReference>
<evidence type="ECO:0000256" key="14">
    <source>
        <dbReference type="ARBA" id="ARBA00025153"/>
    </source>
</evidence>
<evidence type="ECO:0000256" key="11">
    <source>
        <dbReference type="ARBA" id="ARBA00022958"/>
    </source>
</evidence>
<dbReference type="HAMAP" id="MF_01966">
    <property type="entry name" value="NADHX_epimerase"/>
    <property type="match status" value="1"/>
</dbReference>
<evidence type="ECO:0000256" key="7">
    <source>
        <dbReference type="ARBA" id="ARBA00013129"/>
    </source>
</evidence>
<accession>A0A382T2R6</accession>
<comment type="similarity">
    <text evidence="5">In the C-terminal section; belongs to the NnrD/CARKD family.</text>
</comment>
<reference evidence="20" key="1">
    <citation type="submission" date="2018-05" db="EMBL/GenBank/DDBJ databases">
        <authorList>
            <person name="Lanie J.A."/>
            <person name="Ng W.-L."/>
            <person name="Kazmierczak K.M."/>
            <person name="Andrzejewski T.M."/>
            <person name="Davidsen T.M."/>
            <person name="Wayne K.J."/>
            <person name="Tettelin H."/>
            <person name="Glass J.I."/>
            <person name="Rusch D."/>
            <person name="Podicherti R."/>
            <person name="Tsui H.-C.T."/>
            <person name="Winkler M.E."/>
        </authorList>
    </citation>
    <scope>NUCLEOTIDE SEQUENCE</scope>
</reference>
<comment type="catalytic activity">
    <reaction evidence="17">
        <text>(6S)-NADPHX + ADP = AMP + phosphate + NADPH + H(+)</text>
        <dbReference type="Rhea" id="RHEA:32235"/>
        <dbReference type="ChEBI" id="CHEBI:15378"/>
        <dbReference type="ChEBI" id="CHEBI:43474"/>
        <dbReference type="ChEBI" id="CHEBI:57783"/>
        <dbReference type="ChEBI" id="CHEBI:64076"/>
        <dbReference type="ChEBI" id="CHEBI:456215"/>
        <dbReference type="ChEBI" id="CHEBI:456216"/>
        <dbReference type="EC" id="4.2.1.136"/>
    </reaction>
</comment>
<evidence type="ECO:0000256" key="4">
    <source>
        <dbReference type="ARBA" id="ARBA00006001"/>
    </source>
</evidence>
<dbReference type="EC" id="5.1.99.6" evidence="6"/>
<evidence type="ECO:0000256" key="5">
    <source>
        <dbReference type="ARBA" id="ARBA00009524"/>
    </source>
</evidence>
<keyword evidence="8" id="KW-0479">Metal-binding</keyword>
<evidence type="ECO:0000256" key="8">
    <source>
        <dbReference type="ARBA" id="ARBA00022723"/>
    </source>
</evidence>
<gene>
    <name evidence="20" type="ORF">METZ01_LOCUS369117</name>
</gene>
<dbReference type="InterPro" id="IPR032976">
    <property type="entry name" value="YJEFN_prot_NAXE-like"/>
</dbReference>
<evidence type="ECO:0000256" key="3">
    <source>
        <dbReference type="ARBA" id="ARBA00001958"/>
    </source>
</evidence>
<dbReference type="InterPro" id="IPR029056">
    <property type="entry name" value="Ribokinase-like"/>
</dbReference>
<evidence type="ECO:0000256" key="12">
    <source>
        <dbReference type="ARBA" id="ARBA00023027"/>
    </source>
</evidence>
<comment type="similarity">
    <text evidence="4">In the N-terminal section; belongs to the NnrE/AIBP family.</text>
</comment>
<keyword evidence="12" id="KW-0520">NAD</keyword>
<evidence type="ECO:0000256" key="2">
    <source>
        <dbReference type="ARBA" id="ARBA00000909"/>
    </source>
</evidence>
<comment type="cofactor">
    <cofactor evidence="3">
        <name>K(+)</name>
        <dbReference type="ChEBI" id="CHEBI:29103"/>
    </cofactor>
</comment>
<dbReference type="SUPFAM" id="SSF64153">
    <property type="entry name" value="YjeF N-terminal domain-like"/>
    <property type="match status" value="1"/>
</dbReference>
<dbReference type="PANTHER" id="PTHR13232:SF10">
    <property type="entry name" value="NAD(P)H-HYDRATE EPIMERASE"/>
    <property type="match status" value="1"/>
</dbReference>
<comment type="catalytic activity">
    <reaction evidence="16">
        <text>(6S)-NADHX + ADP = AMP + phosphate + NADH + H(+)</text>
        <dbReference type="Rhea" id="RHEA:32223"/>
        <dbReference type="ChEBI" id="CHEBI:15378"/>
        <dbReference type="ChEBI" id="CHEBI:43474"/>
        <dbReference type="ChEBI" id="CHEBI:57945"/>
        <dbReference type="ChEBI" id="CHEBI:64074"/>
        <dbReference type="ChEBI" id="CHEBI:456215"/>
        <dbReference type="ChEBI" id="CHEBI:456216"/>
        <dbReference type="EC" id="4.2.1.136"/>
    </reaction>
</comment>
<protein>
    <recommendedName>
        <fullName evidence="15">Nicotinamide nucleotide repair protein</fullName>
        <ecNumber evidence="7">4.2.1.136</ecNumber>
        <ecNumber evidence="6">5.1.99.6</ecNumber>
    </recommendedName>
</protein>
<evidence type="ECO:0000259" key="19">
    <source>
        <dbReference type="PROSITE" id="PS51385"/>
    </source>
</evidence>
<evidence type="ECO:0000313" key="20">
    <source>
        <dbReference type="EMBL" id="SVD16263.1"/>
    </source>
</evidence>
<dbReference type="InterPro" id="IPR000631">
    <property type="entry name" value="CARKD"/>
</dbReference>
<evidence type="ECO:0000256" key="10">
    <source>
        <dbReference type="ARBA" id="ARBA00022857"/>
    </source>
</evidence>
<name>A0A382T2R6_9ZZZZ</name>
<proteinExistence type="inferred from homology"/>